<dbReference type="RefSeq" id="WP_078236711.1">
    <property type="nucleotide sequence ID" value="NZ_MUYA01000005.1"/>
</dbReference>
<dbReference type="InterPro" id="IPR009387">
    <property type="entry name" value="HigB-2"/>
</dbReference>
<gene>
    <name evidence="1" type="ORF">B0187_04695</name>
</gene>
<dbReference type="EMBL" id="MUYA01000005">
    <property type="protein sequence ID" value="OOR99615.1"/>
    <property type="molecule type" value="Genomic_DNA"/>
</dbReference>
<sequence length="122" mass="13786">MRIFKTKAFAKFATKQQIDDCLLIEAIERADKGLIDADLGSNIIKQRVARQGQGKSGGYRTLIFYKINDNHFFVVGFAKNEKENIAESDLFSLKLLAKQYASFSPEQIEALIEKGVLIEVKK</sequence>
<protein>
    <submittedName>
        <fullName evidence="1">Addiction module toxin RelE</fullName>
    </submittedName>
</protein>
<dbReference type="AlphaFoldDB" id="A0A1T0AT65"/>
<keyword evidence="2" id="KW-1185">Reference proteome</keyword>
<proteinExistence type="predicted"/>
<reference evidence="1 2" key="1">
    <citation type="submission" date="2017-02" db="EMBL/GenBank/DDBJ databases">
        <title>Draft genome sequence of Haemophilus paracuniculus CCUG 43573 type strain.</title>
        <authorList>
            <person name="Engstrom-Jakobsson H."/>
            <person name="Salva-Serra F."/>
            <person name="Thorell K."/>
            <person name="Gonzales-Siles L."/>
            <person name="Karlsson R."/>
            <person name="Boulund F."/>
            <person name="Engstrand L."/>
            <person name="Kristiansson E."/>
            <person name="Moore E."/>
        </authorList>
    </citation>
    <scope>NUCLEOTIDE SEQUENCE [LARGE SCALE GENOMIC DNA]</scope>
    <source>
        <strain evidence="1 2">CCUG 43573</strain>
    </source>
</reference>
<accession>A0A1T0AT65</accession>
<dbReference type="Pfam" id="PF06296">
    <property type="entry name" value="RelE"/>
    <property type="match status" value="1"/>
</dbReference>
<dbReference type="OrthoDB" id="8607264at2"/>
<evidence type="ECO:0000313" key="2">
    <source>
        <dbReference type="Proteomes" id="UP000190867"/>
    </source>
</evidence>
<name>A0A1T0AT65_9PAST</name>
<dbReference type="Proteomes" id="UP000190867">
    <property type="component" value="Unassembled WGS sequence"/>
</dbReference>
<dbReference type="PIRSF" id="PIRSF018634">
    <property type="entry name" value="UCP018634"/>
    <property type="match status" value="1"/>
</dbReference>
<evidence type="ECO:0000313" key="1">
    <source>
        <dbReference type="EMBL" id="OOR99615.1"/>
    </source>
</evidence>
<comment type="caution">
    <text evidence="1">The sequence shown here is derived from an EMBL/GenBank/DDBJ whole genome shotgun (WGS) entry which is preliminary data.</text>
</comment>
<dbReference type="STRING" id="734.B0187_04695"/>
<organism evidence="1 2">
    <name type="scientific">Haemophilus paracuniculus</name>
    <dbReference type="NCBI Taxonomy" id="734"/>
    <lineage>
        <taxon>Bacteria</taxon>
        <taxon>Pseudomonadati</taxon>
        <taxon>Pseudomonadota</taxon>
        <taxon>Gammaproteobacteria</taxon>
        <taxon>Pasteurellales</taxon>
        <taxon>Pasteurellaceae</taxon>
        <taxon>Haemophilus</taxon>
    </lineage>
</organism>